<proteinExistence type="inferred from homology"/>
<keyword evidence="2" id="KW-0813">Transport</keyword>
<dbReference type="SUPFAM" id="SSF52540">
    <property type="entry name" value="P-loop containing nucleoside triphosphate hydrolases"/>
    <property type="match status" value="1"/>
</dbReference>
<dbReference type="Pfam" id="PF00005">
    <property type="entry name" value="ABC_tran"/>
    <property type="match status" value="1"/>
</dbReference>
<evidence type="ECO:0000256" key="4">
    <source>
        <dbReference type="ARBA" id="ARBA00022840"/>
    </source>
</evidence>
<dbReference type="Proteomes" id="UP000256869">
    <property type="component" value="Unassembled WGS sequence"/>
</dbReference>
<dbReference type="CDD" id="cd03257">
    <property type="entry name" value="ABC_NikE_OppD_transporters"/>
    <property type="match status" value="1"/>
</dbReference>
<dbReference type="PANTHER" id="PTHR43776:SF7">
    <property type="entry name" value="D,D-DIPEPTIDE TRANSPORT ATP-BINDING PROTEIN DDPF-RELATED"/>
    <property type="match status" value="1"/>
</dbReference>
<dbReference type="RefSeq" id="WP_115990898.1">
    <property type="nucleotide sequence ID" value="NZ_QRDY01000001.1"/>
</dbReference>
<evidence type="ECO:0000256" key="3">
    <source>
        <dbReference type="ARBA" id="ARBA00022741"/>
    </source>
</evidence>
<dbReference type="EMBL" id="QRDY01000001">
    <property type="protein sequence ID" value="RED65939.1"/>
    <property type="molecule type" value="Genomic_DNA"/>
</dbReference>
<dbReference type="GO" id="GO:0015833">
    <property type="term" value="P:peptide transport"/>
    <property type="evidence" value="ECO:0007669"/>
    <property type="project" value="InterPro"/>
</dbReference>
<dbReference type="InterPro" id="IPR003593">
    <property type="entry name" value="AAA+_ATPase"/>
</dbReference>
<protein>
    <submittedName>
        <fullName evidence="6">Oligopeptide transport system ATP-binding protein</fullName>
    </submittedName>
</protein>
<dbReference type="PROSITE" id="PS50893">
    <property type="entry name" value="ABC_TRANSPORTER_2"/>
    <property type="match status" value="1"/>
</dbReference>
<dbReference type="FunFam" id="3.40.50.300:FF:000016">
    <property type="entry name" value="Oligopeptide ABC transporter ATP-binding component"/>
    <property type="match status" value="1"/>
</dbReference>
<name>A0A3D9IWQ4_9BACL</name>
<keyword evidence="3" id="KW-0547">Nucleotide-binding</keyword>
<dbReference type="Pfam" id="PF08352">
    <property type="entry name" value="oligo_HPY"/>
    <property type="match status" value="1"/>
</dbReference>
<dbReference type="InterPro" id="IPR027417">
    <property type="entry name" value="P-loop_NTPase"/>
</dbReference>
<dbReference type="InterPro" id="IPR013563">
    <property type="entry name" value="Oligopep_ABC_C"/>
</dbReference>
<dbReference type="GO" id="GO:0055085">
    <property type="term" value="P:transmembrane transport"/>
    <property type="evidence" value="ECO:0007669"/>
    <property type="project" value="UniProtKB-ARBA"/>
</dbReference>
<dbReference type="InterPro" id="IPR050319">
    <property type="entry name" value="ABC_transp_ATP-bind"/>
</dbReference>
<dbReference type="NCBIfam" id="NF008453">
    <property type="entry name" value="PRK11308.1"/>
    <property type="match status" value="1"/>
</dbReference>
<comment type="caution">
    <text evidence="6">The sequence shown here is derived from an EMBL/GenBank/DDBJ whole genome shotgun (WGS) entry which is preliminary data.</text>
</comment>
<dbReference type="NCBIfam" id="TIGR01727">
    <property type="entry name" value="oligo_HPY"/>
    <property type="match status" value="1"/>
</dbReference>
<accession>A0A3D9IWQ4</accession>
<dbReference type="OrthoDB" id="9802264at2"/>
<dbReference type="SMART" id="SM00382">
    <property type="entry name" value="AAA"/>
    <property type="match status" value="1"/>
</dbReference>
<reference evidence="6 7" key="1">
    <citation type="submission" date="2018-07" db="EMBL/GenBank/DDBJ databases">
        <title>Genomic Encyclopedia of Type Strains, Phase III (KMG-III): the genomes of soil and plant-associated and newly described type strains.</title>
        <authorList>
            <person name="Whitman W."/>
        </authorList>
    </citation>
    <scope>NUCLEOTIDE SEQUENCE [LARGE SCALE GENOMIC DNA]</scope>
    <source>
        <strain evidence="6 7">CECT 8236</strain>
    </source>
</reference>
<evidence type="ECO:0000313" key="6">
    <source>
        <dbReference type="EMBL" id="RED65939.1"/>
    </source>
</evidence>
<dbReference type="Gene3D" id="3.40.50.300">
    <property type="entry name" value="P-loop containing nucleotide triphosphate hydrolases"/>
    <property type="match status" value="1"/>
</dbReference>
<keyword evidence="7" id="KW-1185">Reference proteome</keyword>
<dbReference type="InterPro" id="IPR003439">
    <property type="entry name" value="ABC_transporter-like_ATP-bd"/>
</dbReference>
<dbReference type="GO" id="GO:0016887">
    <property type="term" value="F:ATP hydrolysis activity"/>
    <property type="evidence" value="ECO:0007669"/>
    <property type="project" value="InterPro"/>
</dbReference>
<dbReference type="PROSITE" id="PS00211">
    <property type="entry name" value="ABC_TRANSPORTER_1"/>
    <property type="match status" value="1"/>
</dbReference>
<evidence type="ECO:0000313" key="7">
    <source>
        <dbReference type="Proteomes" id="UP000256869"/>
    </source>
</evidence>
<evidence type="ECO:0000256" key="2">
    <source>
        <dbReference type="ARBA" id="ARBA00022448"/>
    </source>
</evidence>
<dbReference type="GO" id="GO:0005524">
    <property type="term" value="F:ATP binding"/>
    <property type="evidence" value="ECO:0007669"/>
    <property type="project" value="UniProtKB-KW"/>
</dbReference>
<sequence>MSKDVLVEIKNLKVHFPTGDSGLFGRSKQVVKAVDGLDFTIRKGETLGIVGESGCGKSTTGRAMLRLIEPTEGEVLFEGRDIMNLRKGDLRGLRREMQFIFQDPYASLDPRKNVASIIGEAFKAHEKMSAKERNERVQELLGLVGLRPEHVKRYPHEFSGGQRQRIGIARALALKPKFVVCDEPVSALDVSIQAQVVNLMKELQQKLELTYLFISHDLRVVKHISNRVGVMYLGAMVEIADKQDLYAAPRHPYTRALLSAIPSPNPEIRRERILLQGDVPSPVNPPSGCRFRTRCPEATERCAIEIPALKDVGDGHMVACHYR</sequence>
<gene>
    <name evidence="6" type="ORF">DFP95_101435</name>
</gene>
<evidence type="ECO:0000259" key="5">
    <source>
        <dbReference type="PROSITE" id="PS50893"/>
    </source>
</evidence>
<dbReference type="AlphaFoldDB" id="A0A3D9IWQ4"/>
<comment type="similarity">
    <text evidence="1">Belongs to the ABC transporter superfamily.</text>
</comment>
<dbReference type="InterPro" id="IPR017871">
    <property type="entry name" value="ABC_transporter-like_CS"/>
</dbReference>
<feature type="domain" description="ABC transporter" evidence="5">
    <location>
        <begin position="7"/>
        <end position="258"/>
    </location>
</feature>
<dbReference type="PANTHER" id="PTHR43776">
    <property type="entry name" value="TRANSPORT ATP-BINDING PROTEIN"/>
    <property type="match status" value="1"/>
</dbReference>
<organism evidence="6 7">
    <name type="scientific">Cohnella lupini</name>
    <dbReference type="NCBI Taxonomy" id="1294267"/>
    <lineage>
        <taxon>Bacteria</taxon>
        <taxon>Bacillati</taxon>
        <taxon>Bacillota</taxon>
        <taxon>Bacilli</taxon>
        <taxon>Bacillales</taxon>
        <taxon>Paenibacillaceae</taxon>
        <taxon>Cohnella</taxon>
    </lineage>
</organism>
<keyword evidence="4 6" id="KW-0067">ATP-binding</keyword>
<evidence type="ECO:0000256" key="1">
    <source>
        <dbReference type="ARBA" id="ARBA00005417"/>
    </source>
</evidence>